<dbReference type="Proteomes" id="UP000238877">
    <property type="component" value="Unassembled WGS sequence"/>
</dbReference>
<evidence type="ECO:0000313" key="1">
    <source>
        <dbReference type="EMBL" id="GCL69074.1"/>
    </source>
</evidence>
<accession>A0A2S7ZRZ6</accession>
<reference evidence="2 3" key="1">
    <citation type="submission" date="2018-01" db="EMBL/GenBank/DDBJ databases">
        <title>Draft genome sequences of clinical isolates and type strains of oral Veillonella including Veillonella infantum sp., nov.</title>
        <authorList>
            <person name="Mashima I."/>
            <person name="Liao Y.-C."/>
            <person name="Sabharwal A."/>
            <person name="Haase E.M."/>
            <person name="Nakazawa F."/>
            <person name="Scannapieco F.A."/>
        </authorList>
    </citation>
    <scope>NUCLEOTIDE SEQUENCE [LARGE SCALE GENOMIC DNA]</scope>
    <source>
        <strain evidence="2 3">Y6</strain>
    </source>
</reference>
<evidence type="ECO:0000313" key="2">
    <source>
        <dbReference type="EMBL" id="PQL26052.1"/>
    </source>
</evidence>
<dbReference type="EMBL" id="BJCR01000026">
    <property type="protein sequence ID" value="GCL69074.1"/>
    <property type="molecule type" value="Genomic_DNA"/>
</dbReference>
<protein>
    <submittedName>
        <fullName evidence="2">Uncharacterized protein</fullName>
    </submittedName>
</protein>
<evidence type="ECO:0000313" key="3">
    <source>
        <dbReference type="Proteomes" id="UP000238877"/>
    </source>
</evidence>
<dbReference type="AlphaFoldDB" id="A0A2S7ZRZ6"/>
<name>A0A2S7ZRZ6_9FIRM</name>
<sequence>MLNGKFTTEEYHELGSFAAYQIDKFEKGEIDVYTLVAIITLNAFDKGCQSLPVFRGVAHGK</sequence>
<dbReference type="RefSeq" id="WP_105092202.1">
    <property type="nucleotide sequence ID" value="NZ_BJCR01000026.1"/>
</dbReference>
<dbReference type="Proteomes" id="UP000303581">
    <property type="component" value="Unassembled WGS sequence"/>
</dbReference>
<organism evidence="2 3">
    <name type="scientific">Veillonella tobetsuensis</name>
    <dbReference type="NCBI Taxonomy" id="1110546"/>
    <lineage>
        <taxon>Bacteria</taxon>
        <taxon>Bacillati</taxon>
        <taxon>Bacillota</taxon>
        <taxon>Negativicutes</taxon>
        <taxon>Veillonellales</taxon>
        <taxon>Veillonellaceae</taxon>
        <taxon>Veillonella</taxon>
    </lineage>
</organism>
<evidence type="ECO:0000313" key="4">
    <source>
        <dbReference type="Proteomes" id="UP000303581"/>
    </source>
</evidence>
<dbReference type="EMBL" id="PPDF01000001">
    <property type="protein sequence ID" value="PQL26052.1"/>
    <property type="molecule type" value="Genomic_DNA"/>
</dbReference>
<gene>
    <name evidence="1" type="ORF">PAGU1579_08430</name>
    <name evidence="2" type="ORF">VTHSUH11_00100</name>
</gene>
<keyword evidence="4" id="KW-1185">Reference proteome</keyword>
<proteinExistence type="predicted"/>
<comment type="caution">
    <text evidence="2">The sequence shown here is derived from an EMBL/GenBank/DDBJ whole genome shotgun (WGS) entry which is preliminary data.</text>
</comment>
<reference evidence="1 4" key="2">
    <citation type="submission" date="2019-03" db="EMBL/GenBank/DDBJ databases">
        <title>Draft genome sequences of two Veillonella tobetsuensis clinical isolates from intraoperative bronchial fluids of elderly patients with pulmonary carcinoma.</title>
        <authorList>
            <person name="Akiyama T."/>
        </authorList>
    </citation>
    <scope>NUCLEOTIDE SEQUENCE [LARGE SCALE GENOMIC DNA]</scope>
    <source>
        <strain evidence="1 4">PAGU 1579</strain>
    </source>
</reference>